<comment type="caution">
    <text evidence="1">The sequence shown here is derived from an EMBL/GenBank/DDBJ whole genome shotgun (WGS) entry which is preliminary data.</text>
</comment>
<keyword evidence="2" id="KW-1185">Reference proteome</keyword>
<organism evidence="1 2">
    <name type="scientific">Glycine soja</name>
    <name type="common">Wild soybean</name>
    <dbReference type="NCBI Taxonomy" id="3848"/>
    <lineage>
        <taxon>Eukaryota</taxon>
        <taxon>Viridiplantae</taxon>
        <taxon>Streptophyta</taxon>
        <taxon>Embryophyta</taxon>
        <taxon>Tracheophyta</taxon>
        <taxon>Spermatophyta</taxon>
        <taxon>Magnoliopsida</taxon>
        <taxon>eudicotyledons</taxon>
        <taxon>Gunneridae</taxon>
        <taxon>Pentapetalae</taxon>
        <taxon>rosids</taxon>
        <taxon>fabids</taxon>
        <taxon>Fabales</taxon>
        <taxon>Fabaceae</taxon>
        <taxon>Papilionoideae</taxon>
        <taxon>50 kb inversion clade</taxon>
        <taxon>NPAAA clade</taxon>
        <taxon>indigoferoid/millettioid clade</taxon>
        <taxon>Phaseoleae</taxon>
        <taxon>Glycine</taxon>
        <taxon>Glycine subgen. Soja</taxon>
    </lineage>
</organism>
<evidence type="ECO:0000313" key="2">
    <source>
        <dbReference type="Proteomes" id="UP000289340"/>
    </source>
</evidence>
<evidence type="ECO:0000313" key="1">
    <source>
        <dbReference type="EMBL" id="RZC26282.1"/>
    </source>
</evidence>
<proteinExistence type="predicted"/>
<sequence>MIRQFLQEKKTCKIKKKDGEFEEKWKLMLLSLQSLSAYDCCFTPGFLIISDILFCKCVAKGNYMWMI</sequence>
<reference evidence="1 2" key="1">
    <citation type="submission" date="2018-09" db="EMBL/GenBank/DDBJ databases">
        <title>A high-quality reference genome of wild soybean provides a powerful tool to mine soybean genomes.</title>
        <authorList>
            <person name="Xie M."/>
            <person name="Chung C.Y.L."/>
            <person name="Li M.-W."/>
            <person name="Wong F.-L."/>
            <person name="Chan T.-F."/>
            <person name="Lam H.-M."/>
        </authorList>
    </citation>
    <scope>NUCLEOTIDE SEQUENCE [LARGE SCALE GENOMIC DNA]</scope>
    <source>
        <strain evidence="2">cv. W05</strain>
        <tissue evidence="1">Hypocotyl of etiolated seedlings</tissue>
    </source>
</reference>
<name>A0A445LT54_GLYSO</name>
<accession>A0A445LT54</accession>
<gene>
    <name evidence="1" type="ORF">D0Y65_004784</name>
</gene>
<dbReference type="AlphaFoldDB" id="A0A445LT54"/>
<dbReference type="SMR" id="A0A445LT54"/>
<dbReference type="Proteomes" id="UP000289340">
    <property type="component" value="Chromosome 2"/>
</dbReference>
<protein>
    <submittedName>
        <fullName evidence="1">Uncharacterized protein</fullName>
    </submittedName>
</protein>
<dbReference type="EMBL" id="QZWG01000002">
    <property type="protein sequence ID" value="RZC26282.1"/>
    <property type="molecule type" value="Genomic_DNA"/>
</dbReference>